<sequence length="354" mass="37982">MPNDMTHLQAEATRQAEICNACRYCEGFCSVFPSMFAERSFAAGDITQLANLCHNCRGCYYSCQYTEPHEFALNLPAALAEVRTESWETFAWPAAPARLFQRHGVALVAALIVGVAALFWAAFALAPASGRGFYAALSHGVMLSIFIPAFLFPVAALSISARRYWAAVGGRRLRIADIKQAARDVATMRNLSGGQGQGCNFEKEDRYSSARRHSHQAVFWGFMLCFASTASGTLLHYGLGLEAPYRLFSLPKLLGVPGGILLTLGAGGMAWLKTRAAKGLGDTRVWGGEMAFVLLLGFVGASGLALYAATGTGAVPALLALHLGAVLALFVTTPYSKMAHGVYRTAALLRDAQR</sequence>
<dbReference type="NCBIfam" id="TIGR02484">
    <property type="entry name" value="CitB"/>
    <property type="match status" value="1"/>
</dbReference>
<gene>
    <name evidence="2" type="ORF">COL8621_03697</name>
</gene>
<accession>A0A238L838</accession>
<dbReference type="InterPro" id="IPR036197">
    <property type="entry name" value="NarG-like_sf"/>
</dbReference>
<feature type="transmembrane region" description="Helical" evidence="1">
    <location>
        <begin position="105"/>
        <end position="126"/>
    </location>
</feature>
<dbReference type="SUPFAM" id="SSF103501">
    <property type="entry name" value="Respiratory nitrate reductase 1 gamma chain"/>
    <property type="match status" value="1"/>
</dbReference>
<dbReference type="SUPFAM" id="SSF54862">
    <property type="entry name" value="4Fe-4S ferredoxins"/>
    <property type="match status" value="1"/>
</dbReference>
<proteinExistence type="predicted"/>
<evidence type="ECO:0000313" key="2">
    <source>
        <dbReference type="EMBL" id="SMX51167.1"/>
    </source>
</evidence>
<feature type="transmembrane region" description="Helical" evidence="1">
    <location>
        <begin position="217"/>
        <end position="239"/>
    </location>
</feature>
<keyword evidence="1" id="KW-1133">Transmembrane helix</keyword>
<dbReference type="InterPro" id="IPR012830">
    <property type="entry name" value="Citrate_utilization_prot_B"/>
</dbReference>
<evidence type="ECO:0008006" key="4">
    <source>
        <dbReference type="Google" id="ProtNLM"/>
    </source>
</evidence>
<dbReference type="OrthoDB" id="9765258at2"/>
<feature type="transmembrane region" description="Helical" evidence="1">
    <location>
        <begin position="132"/>
        <end position="157"/>
    </location>
</feature>
<organism evidence="2 3">
    <name type="scientific">Actibacterium lipolyticum</name>
    <dbReference type="NCBI Taxonomy" id="1524263"/>
    <lineage>
        <taxon>Bacteria</taxon>
        <taxon>Pseudomonadati</taxon>
        <taxon>Pseudomonadota</taxon>
        <taxon>Alphaproteobacteria</taxon>
        <taxon>Rhodobacterales</taxon>
        <taxon>Roseobacteraceae</taxon>
        <taxon>Actibacterium</taxon>
    </lineage>
</organism>
<feature type="transmembrane region" description="Helical" evidence="1">
    <location>
        <begin position="254"/>
        <end position="272"/>
    </location>
</feature>
<evidence type="ECO:0000313" key="3">
    <source>
        <dbReference type="Proteomes" id="UP000202922"/>
    </source>
</evidence>
<feature type="transmembrane region" description="Helical" evidence="1">
    <location>
        <begin position="292"/>
        <end position="309"/>
    </location>
</feature>
<dbReference type="Proteomes" id="UP000202922">
    <property type="component" value="Unassembled WGS sequence"/>
</dbReference>
<dbReference type="RefSeq" id="WP_093968866.1">
    <property type="nucleotide sequence ID" value="NZ_FXYE01000005.1"/>
</dbReference>
<feature type="transmembrane region" description="Helical" evidence="1">
    <location>
        <begin position="315"/>
        <end position="335"/>
    </location>
</feature>
<dbReference type="AlphaFoldDB" id="A0A238L838"/>
<reference evidence="3" key="1">
    <citation type="submission" date="2017-05" db="EMBL/GenBank/DDBJ databases">
        <authorList>
            <person name="Rodrigo-Torres L."/>
            <person name="Arahal R. D."/>
            <person name="Lucena T."/>
        </authorList>
    </citation>
    <scope>NUCLEOTIDE SEQUENCE [LARGE SCALE GENOMIC DNA]</scope>
    <source>
        <strain evidence="3">CECT 8621</strain>
    </source>
</reference>
<keyword evidence="1" id="KW-0472">Membrane</keyword>
<evidence type="ECO:0000256" key="1">
    <source>
        <dbReference type="SAM" id="Phobius"/>
    </source>
</evidence>
<protein>
    <recommendedName>
        <fullName evidence="4">4Fe-4S ferredoxin</fullName>
    </recommendedName>
</protein>
<keyword evidence="3" id="KW-1185">Reference proteome</keyword>
<keyword evidence="1" id="KW-0812">Transmembrane</keyword>
<dbReference type="EMBL" id="FXYE01000005">
    <property type="protein sequence ID" value="SMX51167.1"/>
    <property type="molecule type" value="Genomic_DNA"/>
</dbReference>
<name>A0A238L838_9RHOB</name>